<feature type="transmembrane region" description="Helical" evidence="1">
    <location>
        <begin position="54"/>
        <end position="76"/>
    </location>
</feature>
<dbReference type="Pfam" id="PF07331">
    <property type="entry name" value="TctB"/>
    <property type="match status" value="1"/>
</dbReference>
<evidence type="ECO:0000256" key="1">
    <source>
        <dbReference type="SAM" id="Phobius"/>
    </source>
</evidence>
<keyword evidence="1" id="KW-1133">Transmembrane helix</keyword>
<organism evidence="3 4">
    <name type="scientific">Aquamicrobium ahrensii</name>
    <dbReference type="NCBI Taxonomy" id="469551"/>
    <lineage>
        <taxon>Bacteria</taxon>
        <taxon>Pseudomonadati</taxon>
        <taxon>Pseudomonadota</taxon>
        <taxon>Alphaproteobacteria</taxon>
        <taxon>Hyphomicrobiales</taxon>
        <taxon>Phyllobacteriaceae</taxon>
        <taxon>Aquamicrobium</taxon>
    </lineage>
</organism>
<dbReference type="InterPro" id="IPR009936">
    <property type="entry name" value="DUF1468"/>
</dbReference>
<keyword evidence="4" id="KW-1185">Reference proteome</keyword>
<evidence type="ECO:0000259" key="2">
    <source>
        <dbReference type="Pfam" id="PF07331"/>
    </source>
</evidence>
<dbReference type="Proteomes" id="UP001549143">
    <property type="component" value="Unassembled WGS sequence"/>
</dbReference>
<evidence type="ECO:0000313" key="4">
    <source>
        <dbReference type="Proteomes" id="UP001549143"/>
    </source>
</evidence>
<dbReference type="EMBL" id="JBEPMN010000002">
    <property type="protein sequence ID" value="MET3660550.1"/>
    <property type="molecule type" value="Genomic_DNA"/>
</dbReference>
<keyword evidence="1" id="KW-0812">Transmembrane</keyword>
<keyword evidence="1" id="KW-0472">Membrane</keyword>
<comment type="caution">
    <text evidence="3">The sequence shown here is derived from an EMBL/GenBank/DDBJ whole genome shotgun (WGS) entry which is preliminary data.</text>
</comment>
<feature type="transmembrane region" description="Helical" evidence="1">
    <location>
        <begin position="16"/>
        <end position="34"/>
    </location>
</feature>
<feature type="domain" description="DUF1468" evidence="2">
    <location>
        <begin position="20"/>
        <end position="153"/>
    </location>
</feature>
<feature type="transmembrane region" description="Helical" evidence="1">
    <location>
        <begin position="88"/>
        <end position="114"/>
    </location>
</feature>
<dbReference type="RefSeq" id="WP_354150440.1">
    <property type="nucleotide sequence ID" value="NZ_JBEPMN010000002.1"/>
</dbReference>
<proteinExistence type="predicted"/>
<name>A0ABV2KIX2_9HYPH</name>
<gene>
    <name evidence="3" type="ORF">ABID44_000864</name>
</gene>
<feature type="transmembrane region" description="Helical" evidence="1">
    <location>
        <begin position="126"/>
        <end position="144"/>
    </location>
</feature>
<reference evidence="3 4" key="1">
    <citation type="submission" date="2024-06" db="EMBL/GenBank/DDBJ databases">
        <title>Genomic Encyclopedia of Type Strains, Phase IV (KMG-IV): sequencing the most valuable type-strain genomes for metagenomic binning, comparative biology and taxonomic classification.</title>
        <authorList>
            <person name="Goeker M."/>
        </authorList>
    </citation>
    <scope>NUCLEOTIDE SEQUENCE [LARGE SCALE GENOMIC DNA]</scope>
    <source>
        <strain evidence="3 4">DSM 19730</strain>
    </source>
</reference>
<evidence type="ECO:0000313" key="3">
    <source>
        <dbReference type="EMBL" id="MET3660550.1"/>
    </source>
</evidence>
<protein>
    <submittedName>
        <fullName evidence="3">Tricarboxylic transport membrane protein</fullName>
    </submittedName>
</protein>
<sequence length="161" mass="17198">MSGSGSRNTQRRPDRAALGIAAALAAVAVIIAWSTLQAGGVASYSPVGPKTFPYIIAGGLFILSILTAVEAARGHFPQRETQDFPPMLWVLAGLVAQMLTMKTIGFSLSTGLLFAATARAFGKREFWKTFPVGVVFALLVWLMFAKGLQLTLPAGLLERLF</sequence>
<accession>A0ABV2KIX2</accession>